<feature type="signal peptide" evidence="3">
    <location>
        <begin position="1"/>
        <end position="18"/>
    </location>
</feature>
<accession>A0ABQ6E0F9</accession>
<comment type="similarity">
    <text evidence="1">Belongs to the bacterial solute-binding protein 3 family.</text>
</comment>
<dbReference type="InterPro" id="IPR001638">
    <property type="entry name" value="Solute-binding_3/MltF_N"/>
</dbReference>
<reference evidence="6" key="1">
    <citation type="journal article" date="2019" name="Int. J. Syst. Evol. Microbiol.">
        <title>The Global Catalogue of Microorganisms (GCM) 10K type strain sequencing project: providing services to taxonomists for standard genome sequencing and annotation.</title>
        <authorList>
            <consortium name="The Broad Institute Genomics Platform"/>
            <consortium name="The Broad Institute Genome Sequencing Center for Infectious Disease"/>
            <person name="Wu L."/>
            <person name="Ma J."/>
        </authorList>
    </citation>
    <scope>NUCLEOTIDE SEQUENCE [LARGE SCALE GENOMIC DNA]</scope>
    <source>
        <strain evidence="6">NBRC 103166</strain>
    </source>
</reference>
<feature type="domain" description="Solute-binding protein family 3/N-terminal" evidence="4">
    <location>
        <begin position="18"/>
        <end position="245"/>
    </location>
</feature>
<dbReference type="PANTHER" id="PTHR35936:SF25">
    <property type="entry name" value="ABC TRANSPORTER SUBSTRATE-BINDING PROTEIN"/>
    <property type="match status" value="1"/>
</dbReference>
<feature type="chain" id="PRO_5047519431" evidence="3">
    <location>
        <begin position="19"/>
        <end position="247"/>
    </location>
</feature>
<proteinExistence type="inferred from homology"/>
<comment type="caution">
    <text evidence="5">The sequence shown here is derived from an EMBL/GenBank/DDBJ whole genome shotgun (WGS) entry which is preliminary data.</text>
</comment>
<gene>
    <name evidence="5" type="ORF">GCM10007916_19810</name>
</gene>
<dbReference type="PANTHER" id="PTHR35936">
    <property type="entry name" value="MEMBRANE-BOUND LYTIC MUREIN TRANSGLYCOSYLASE F"/>
    <property type="match status" value="1"/>
</dbReference>
<protein>
    <submittedName>
        <fullName evidence="5">ABC transporter substrate-binding protein</fullName>
    </submittedName>
</protein>
<dbReference type="RefSeq" id="WP_284204027.1">
    <property type="nucleotide sequence ID" value="NZ_BSPQ01000005.1"/>
</dbReference>
<keyword evidence="6" id="KW-1185">Reference proteome</keyword>
<organism evidence="5 6">
    <name type="scientific">Psychromonas marina</name>
    <dbReference type="NCBI Taxonomy" id="88364"/>
    <lineage>
        <taxon>Bacteria</taxon>
        <taxon>Pseudomonadati</taxon>
        <taxon>Pseudomonadota</taxon>
        <taxon>Gammaproteobacteria</taxon>
        <taxon>Alteromonadales</taxon>
        <taxon>Psychromonadaceae</taxon>
        <taxon>Psychromonas</taxon>
    </lineage>
</organism>
<keyword evidence="2 3" id="KW-0732">Signal</keyword>
<dbReference type="Pfam" id="PF00497">
    <property type="entry name" value="SBP_bac_3"/>
    <property type="match status" value="1"/>
</dbReference>
<evidence type="ECO:0000256" key="3">
    <source>
        <dbReference type="SAM" id="SignalP"/>
    </source>
</evidence>
<dbReference type="EMBL" id="BSPQ01000005">
    <property type="protein sequence ID" value="GLS90914.1"/>
    <property type="molecule type" value="Genomic_DNA"/>
</dbReference>
<evidence type="ECO:0000256" key="1">
    <source>
        <dbReference type="ARBA" id="ARBA00010333"/>
    </source>
</evidence>
<evidence type="ECO:0000313" key="5">
    <source>
        <dbReference type="EMBL" id="GLS90914.1"/>
    </source>
</evidence>
<dbReference type="SMART" id="SM00062">
    <property type="entry name" value="PBPb"/>
    <property type="match status" value="1"/>
</dbReference>
<dbReference type="Proteomes" id="UP001157353">
    <property type="component" value="Unassembled WGS sequence"/>
</dbReference>
<name>A0ABQ6E0F9_9GAMM</name>
<evidence type="ECO:0000259" key="4">
    <source>
        <dbReference type="SMART" id="SM00062"/>
    </source>
</evidence>
<sequence length="247" mass="28192">MPVFIIVFLLLLSSPIKAVQITTANAHWPPWRVIEADGTLSGIELDILKRLTTHLDFDLIIKGCGWKRCLKHMEVGESDVMTGLFKTAEREQYMKFITPAYRVEKNICFYQNKDSSKEIYHFKDLYDISVGVVKKVAYFEPFDSDPRINKLYATTDEYLFRLLQADRLDAVVIACVTGDVLVSELNLQGVFKHANYVYRVAHPVYLAISKKSPFLAREAEISKALQGMIDRGEVQKIMASYGVQDLN</sequence>
<evidence type="ECO:0000256" key="2">
    <source>
        <dbReference type="ARBA" id="ARBA00022729"/>
    </source>
</evidence>
<dbReference type="SUPFAM" id="SSF53850">
    <property type="entry name" value="Periplasmic binding protein-like II"/>
    <property type="match status" value="1"/>
</dbReference>
<dbReference type="Gene3D" id="3.40.190.10">
    <property type="entry name" value="Periplasmic binding protein-like II"/>
    <property type="match status" value="2"/>
</dbReference>
<evidence type="ECO:0000313" key="6">
    <source>
        <dbReference type="Proteomes" id="UP001157353"/>
    </source>
</evidence>